<name>A0ABY6M392_9FLAO</name>
<keyword evidence="3" id="KW-1185">Reference proteome</keyword>
<dbReference type="InterPro" id="IPR012674">
    <property type="entry name" value="Calycin"/>
</dbReference>
<reference evidence="2" key="1">
    <citation type="submission" date="2021-08" db="EMBL/GenBank/DDBJ databases">
        <title>Flavobacterium sp. strain CC-SYL302.</title>
        <authorList>
            <person name="Lin S.-Y."/>
            <person name="Lee T.-H."/>
            <person name="Young C.-C."/>
        </authorList>
    </citation>
    <scope>NUCLEOTIDE SEQUENCE</scope>
    <source>
        <strain evidence="2">CC-SYL302</strain>
    </source>
</reference>
<dbReference type="InterPro" id="IPR021501">
    <property type="entry name" value="DUF3157"/>
</dbReference>
<feature type="signal peptide" evidence="1">
    <location>
        <begin position="1"/>
        <end position="18"/>
    </location>
</feature>
<gene>
    <name evidence="2" type="ORF">K5I29_05180</name>
</gene>
<keyword evidence="1" id="KW-0732">Signal</keyword>
<evidence type="ECO:0000313" key="3">
    <source>
        <dbReference type="Proteomes" id="UP001163328"/>
    </source>
</evidence>
<protein>
    <submittedName>
        <fullName evidence="2">DUF3157 family protein</fullName>
    </submittedName>
</protein>
<dbReference type="Pfam" id="PF11355">
    <property type="entry name" value="DUF3157"/>
    <property type="match status" value="1"/>
</dbReference>
<feature type="chain" id="PRO_5046526116" evidence="1">
    <location>
        <begin position="19"/>
        <end position="125"/>
    </location>
</feature>
<dbReference type="RefSeq" id="WP_264434820.1">
    <property type="nucleotide sequence ID" value="NZ_CP081495.1"/>
</dbReference>
<accession>A0ABY6M392</accession>
<dbReference type="SUPFAM" id="SSF50814">
    <property type="entry name" value="Lipocalins"/>
    <property type="match status" value="1"/>
</dbReference>
<dbReference type="EMBL" id="CP081495">
    <property type="protein sequence ID" value="UYW02295.1"/>
    <property type="molecule type" value="Genomic_DNA"/>
</dbReference>
<evidence type="ECO:0000313" key="2">
    <source>
        <dbReference type="EMBL" id="UYW02295.1"/>
    </source>
</evidence>
<evidence type="ECO:0000256" key="1">
    <source>
        <dbReference type="SAM" id="SignalP"/>
    </source>
</evidence>
<sequence>MKYFIMLGLFISSLSAFAQTQTAVTSNGKKVLLKDDNTWHYVENSKQNSYYSKCNLGANFKESSGNEKLRKQVALENNCKTSDIIFIHMNEGPNHGIYTLCVEGNFMKYKKIKNSFIRVDKNKRN</sequence>
<proteinExistence type="predicted"/>
<organism evidence="2 3">
    <name type="scientific">Flavobacterium agricola</name>
    <dbReference type="NCBI Taxonomy" id="2870839"/>
    <lineage>
        <taxon>Bacteria</taxon>
        <taxon>Pseudomonadati</taxon>
        <taxon>Bacteroidota</taxon>
        <taxon>Flavobacteriia</taxon>
        <taxon>Flavobacteriales</taxon>
        <taxon>Flavobacteriaceae</taxon>
        <taxon>Flavobacterium</taxon>
    </lineage>
</organism>
<dbReference type="Proteomes" id="UP001163328">
    <property type="component" value="Chromosome"/>
</dbReference>